<dbReference type="PANTHER" id="PTHR31616">
    <property type="entry name" value="TREHALASE"/>
    <property type="match status" value="1"/>
</dbReference>
<keyword evidence="9" id="KW-0624">Polysaccharide degradation</keyword>
<reference evidence="16" key="1">
    <citation type="journal article" date="2017" name="Nat. Microbiol.">
        <title>Global analysis of biosynthetic gene clusters reveals vast potential of secondary metabolite production in Penicillium species.</title>
        <authorList>
            <person name="Nielsen J.C."/>
            <person name="Grijseels S."/>
            <person name="Prigent S."/>
            <person name="Ji B."/>
            <person name="Dainat J."/>
            <person name="Nielsen K.F."/>
            <person name="Frisvad J.C."/>
            <person name="Workman M."/>
            <person name="Nielsen J."/>
        </authorList>
    </citation>
    <scope>NUCLEOTIDE SEQUENCE [LARGE SCALE GENOMIC DNA]</scope>
    <source>
        <strain evidence="16">IBT 29486</strain>
    </source>
</reference>
<keyword evidence="6" id="KW-0325">Glycoprotein</keyword>
<dbReference type="PANTHER" id="PTHR31616:SF12">
    <property type="entry name" value="GLUCOAMYLASE"/>
    <property type="match status" value="1"/>
</dbReference>
<keyword evidence="8" id="KW-0326">Glycosidase</keyword>
<evidence type="ECO:0000256" key="7">
    <source>
        <dbReference type="ARBA" id="ARBA00023277"/>
    </source>
</evidence>
<dbReference type="STRING" id="29845.A0A1V6RSE1"/>
<dbReference type="InterPro" id="IPR012341">
    <property type="entry name" value="6hp_glycosidase-like_sf"/>
</dbReference>
<evidence type="ECO:0000256" key="13">
    <source>
        <dbReference type="SAM" id="SignalP"/>
    </source>
</evidence>
<feature type="domain" description="GH15-like" evidence="14">
    <location>
        <begin position="38"/>
        <end position="452"/>
    </location>
</feature>
<dbReference type="InterPro" id="IPR008928">
    <property type="entry name" value="6-hairpin_glycosidase_sf"/>
</dbReference>
<evidence type="ECO:0000256" key="8">
    <source>
        <dbReference type="ARBA" id="ARBA00023295"/>
    </source>
</evidence>
<evidence type="ECO:0000256" key="2">
    <source>
        <dbReference type="ARBA" id="ARBA00006188"/>
    </source>
</evidence>
<keyword evidence="16" id="KW-1185">Reference proteome</keyword>
<dbReference type="GO" id="GO:0000272">
    <property type="term" value="P:polysaccharide catabolic process"/>
    <property type="evidence" value="ECO:0007669"/>
    <property type="project" value="UniProtKB-KW"/>
</dbReference>
<feature type="region of interest" description="Disordered" evidence="12">
    <location>
        <begin position="472"/>
        <end position="492"/>
    </location>
</feature>
<accession>A0A1V6RSE1</accession>
<sequence>MLTLNLLTALLAPGVLSAALLPRQSDDLSAFVKSESAIALQAILNNIGADGSAVSGASAGIVVASPSKSDPDYFYTWTRDAALTLKVLIDDFISGDDSLESTIQDYITAQAKLQTVSNPSGELSDGSGLAEPKFMVDQTAFTGEWGRPQRDGPALRATAMIAYGNHLISSEKEDVAKANIWPIVQNDLSYVAQYWNQTGFDLWEEVEGSSFFTIAAQHRALVEGSAFAKALGETCDGCDSQAPQVLCFLQSFWNGEAVVSNIADNGRTGLDANSVLASLQLFDPKATCDDATFQPCSARALSNHKVYVDSFREIYGVNSGKEAGSAVAVGRYAEDTYMDGNPWYLTTLAAAEQLYDAVYQWKQQKSLSITELSLPFFQDLDSSAAVGDYDSDSDTYTSLTAAVTKYADGFVSVVQEYTPSDGALAEQFTRDNGDPASASDLTWSYAAFVTAAERRAGTVPAGWGASGANKVPDTCEGSSAEGTYAEPSIGSW</sequence>
<dbReference type="AlphaFoldDB" id="A0A1V6RSE1"/>
<evidence type="ECO:0000256" key="1">
    <source>
        <dbReference type="ARBA" id="ARBA00001863"/>
    </source>
</evidence>
<keyword evidence="5" id="KW-0378">Hydrolase</keyword>
<dbReference type="PROSITE" id="PS00820">
    <property type="entry name" value="GLUCOAMYLASE"/>
    <property type="match status" value="1"/>
</dbReference>
<comment type="caution">
    <text evidence="15">The sequence shown here is derived from an EMBL/GenBank/DDBJ whole genome shotgun (WGS) entry which is preliminary data.</text>
</comment>
<evidence type="ECO:0000313" key="16">
    <source>
        <dbReference type="Proteomes" id="UP000191518"/>
    </source>
</evidence>
<dbReference type="GO" id="GO:0004339">
    <property type="term" value="F:glucan 1,4-alpha-glucosidase activity"/>
    <property type="evidence" value="ECO:0007669"/>
    <property type="project" value="UniProtKB-EC"/>
</dbReference>
<organism evidence="15 16">
    <name type="scientific">Penicillium vulpinum</name>
    <dbReference type="NCBI Taxonomy" id="29845"/>
    <lineage>
        <taxon>Eukaryota</taxon>
        <taxon>Fungi</taxon>
        <taxon>Dikarya</taxon>
        <taxon>Ascomycota</taxon>
        <taxon>Pezizomycotina</taxon>
        <taxon>Eurotiomycetes</taxon>
        <taxon>Eurotiomycetidae</taxon>
        <taxon>Eurotiales</taxon>
        <taxon>Aspergillaceae</taxon>
        <taxon>Penicillium</taxon>
    </lineage>
</organism>
<dbReference type="Pfam" id="PF00723">
    <property type="entry name" value="Glyco_hydro_15"/>
    <property type="match status" value="1"/>
</dbReference>
<proteinExistence type="inferred from homology"/>
<dbReference type="InterPro" id="IPR000165">
    <property type="entry name" value="Glucoamylase"/>
</dbReference>
<keyword evidence="7" id="KW-0119">Carbohydrate metabolism</keyword>
<evidence type="ECO:0000313" key="15">
    <source>
        <dbReference type="EMBL" id="OQE04478.1"/>
    </source>
</evidence>
<evidence type="ECO:0000256" key="4">
    <source>
        <dbReference type="ARBA" id="ARBA00022729"/>
    </source>
</evidence>
<dbReference type="EC" id="3.2.1.3" evidence="3"/>
<evidence type="ECO:0000256" key="11">
    <source>
        <dbReference type="ARBA" id="ARBA00033473"/>
    </source>
</evidence>
<feature type="chain" id="PRO_5013003330" description="glucan 1,4-alpha-glucosidase" evidence="13">
    <location>
        <begin position="18"/>
        <end position="492"/>
    </location>
</feature>
<feature type="signal peptide" evidence="13">
    <location>
        <begin position="1"/>
        <end position="17"/>
    </location>
</feature>
<comment type="catalytic activity">
    <reaction evidence="1">
        <text>Hydrolysis of terminal (1-&gt;4)-linked alpha-D-glucose residues successively from non-reducing ends of the chains with release of beta-D-glucose.</text>
        <dbReference type="EC" id="3.2.1.3"/>
    </reaction>
</comment>
<evidence type="ECO:0000256" key="9">
    <source>
        <dbReference type="ARBA" id="ARBA00023326"/>
    </source>
</evidence>
<protein>
    <recommendedName>
        <fullName evidence="3">glucan 1,4-alpha-glucosidase</fullName>
        <ecNumber evidence="3">3.2.1.3</ecNumber>
    </recommendedName>
    <alternativeName>
        <fullName evidence="11">1,4-alpha-D-glucan glucohydrolase</fullName>
    </alternativeName>
    <alternativeName>
        <fullName evidence="10">Glucan 1,4-alpha-glucosidase</fullName>
    </alternativeName>
</protein>
<dbReference type="Proteomes" id="UP000191518">
    <property type="component" value="Unassembled WGS sequence"/>
</dbReference>
<dbReference type="PRINTS" id="PR00736">
    <property type="entry name" value="GLHYDRLASE15"/>
</dbReference>
<dbReference type="Gene3D" id="1.50.10.10">
    <property type="match status" value="1"/>
</dbReference>
<dbReference type="FunFam" id="1.50.10.10:FF:000018">
    <property type="entry name" value="Glucoamylase"/>
    <property type="match status" value="1"/>
</dbReference>
<name>A0A1V6RSE1_9EURO</name>
<evidence type="ECO:0000259" key="14">
    <source>
        <dbReference type="Pfam" id="PF00723"/>
    </source>
</evidence>
<evidence type="ECO:0000256" key="10">
    <source>
        <dbReference type="ARBA" id="ARBA00033442"/>
    </source>
</evidence>
<dbReference type="EMBL" id="MDYP01000033">
    <property type="protein sequence ID" value="OQE04478.1"/>
    <property type="molecule type" value="Genomic_DNA"/>
</dbReference>
<evidence type="ECO:0000256" key="5">
    <source>
        <dbReference type="ARBA" id="ARBA00022801"/>
    </source>
</evidence>
<keyword evidence="4 13" id="KW-0732">Signal</keyword>
<evidence type="ECO:0000256" key="3">
    <source>
        <dbReference type="ARBA" id="ARBA00012593"/>
    </source>
</evidence>
<evidence type="ECO:0000256" key="6">
    <source>
        <dbReference type="ARBA" id="ARBA00023180"/>
    </source>
</evidence>
<dbReference type="InterPro" id="IPR011613">
    <property type="entry name" value="GH15-like"/>
</dbReference>
<comment type="similarity">
    <text evidence="2">Belongs to the glycosyl hydrolase 15 family.</text>
</comment>
<dbReference type="GO" id="GO:0000324">
    <property type="term" value="C:fungal-type vacuole"/>
    <property type="evidence" value="ECO:0007669"/>
    <property type="project" value="TreeGrafter"/>
</dbReference>
<dbReference type="InterPro" id="IPR046966">
    <property type="entry name" value="Glucoamylase_active_site"/>
</dbReference>
<dbReference type="SUPFAM" id="SSF48208">
    <property type="entry name" value="Six-hairpin glycosidases"/>
    <property type="match status" value="1"/>
</dbReference>
<gene>
    <name evidence="15" type="ORF">PENVUL_c033G07353</name>
</gene>
<evidence type="ECO:0000256" key="12">
    <source>
        <dbReference type="SAM" id="MobiDB-lite"/>
    </source>
</evidence>